<accession>A0ABD4Z842</accession>
<evidence type="ECO:0008006" key="3">
    <source>
        <dbReference type="Google" id="ProtNLM"/>
    </source>
</evidence>
<protein>
    <recommendedName>
        <fullName evidence="3">Type I-A CRISPR-associated protein Cas5</fullName>
    </recommendedName>
</protein>
<dbReference type="EMBL" id="JASNVW010000010">
    <property type="protein sequence ID" value="MDK6029516.1"/>
    <property type="molecule type" value="Genomic_DNA"/>
</dbReference>
<sequence length="357" mass="39808">MRILMIEPLEPLAFSKTPVSDPSTLIGHHEVLSIPLPTTVAGLIGASIGVTIPESINDSVNALTKLVEKLESAGCSKPIVKGPLLLFRNLDIKPHVYIATSSMYIPITRLRKGFDLVYVDAVNCGECVELKHEERVGVKLVRGYTKNNVTMLEKVADMGFMYRYSVSRYRDVFGDGLTPIIIYATNCSFDLSTIERIGGEGRKAKVTITNVNRIPVDEELRKKVLETIERIASPWEVKEDELYLALTPIPILPHENTININPINPELPGLEFVKEITGVIPVVRNQQEKPQIKKRVERLSLGYSEVVKARRPQILALPQATIVKTKKLNTKPAELIETLWSIGYSSLLNITTCCKEV</sequence>
<dbReference type="AlphaFoldDB" id="A0ABD4Z842"/>
<comment type="caution">
    <text evidence="1">The sequence shown here is derived from an EMBL/GenBank/DDBJ whole genome shotgun (WGS) entry which is preliminary data.</text>
</comment>
<name>A0ABD4Z842_9CREN</name>
<dbReference type="Proteomes" id="UP001529235">
    <property type="component" value="Unassembled WGS sequence"/>
</dbReference>
<dbReference type="RefSeq" id="WP_285274503.1">
    <property type="nucleotide sequence ID" value="NZ_JASNVW010000010.1"/>
</dbReference>
<gene>
    <name evidence="1" type="ORF">QPL79_09085</name>
</gene>
<evidence type="ECO:0000313" key="1">
    <source>
        <dbReference type="EMBL" id="MDK6029516.1"/>
    </source>
</evidence>
<reference evidence="1 2" key="1">
    <citation type="submission" date="2023-05" db="EMBL/GenBank/DDBJ databases">
        <title>A new hyperthermophilic archaea 'Ignisphaera cupida' sp. nov. and description of the family 'Ignisphaeraceae' fam. nov.</title>
        <authorList>
            <person name="Podosokorskaya O.A."/>
            <person name="Elcheninov A.G."/>
            <person name="Klukina A."/>
            <person name="Merkel A.Y."/>
        </authorList>
    </citation>
    <scope>NUCLEOTIDE SEQUENCE [LARGE SCALE GENOMIC DNA]</scope>
    <source>
        <strain evidence="1 2">4213-co</strain>
    </source>
</reference>
<evidence type="ECO:0000313" key="2">
    <source>
        <dbReference type="Proteomes" id="UP001529235"/>
    </source>
</evidence>
<proteinExistence type="predicted"/>
<keyword evidence="2" id="KW-1185">Reference proteome</keyword>
<organism evidence="1 2">
    <name type="scientific">Ignisphaera cupida</name>
    <dbReference type="NCBI Taxonomy" id="3050454"/>
    <lineage>
        <taxon>Archaea</taxon>
        <taxon>Thermoproteota</taxon>
        <taxon>Thermoprotei</taxon>
        <taxon>Desulfurococcales</taxon>
        <taxon>Desulfurococcaceae</taxon>
        <taxon>Ignisphaera</taxon>
    </lineage>
</organism>